<dbReference type="InterPro" id="IPR050471">
    <property type="entry name" value="AB_hydrolase"/>
</dbReference>
<keyword evidence="2" id="KW-0378">Hydrolase</keyword>
<protein>
    <submittedName>
        <fullName evidence="2">Alpha/beta hydrolase fold protein</fullName>
    </submittedName>
</protein>
<sequence>MPEFVVPGLEDLDACLQTPPHIARTAKGAVEYAERGRGAPLLCVHGGPGGYDQGMLLGELFRVNGFRVIGVSRPGYLGTPLATGATPEAQADALAALLDVLGLDRVAVLGASAGGPPAYMLAARHPDRVAALIQVDSVSRTYAIKASPLARKIFVTDMGLRLTAFFTDHFPKSALEGLLGEESTLDAATLKERVRHVLADPLKRELFVRMVHTFADRFPEREEGVRNDLAQYAAIGELPLAGISCPTLVMHGDVDNDVDPGDAVYAAGAIPGARLEWIRSGSHLAFWLADEAAAAQRTAVAWLKEQMERD</sequence>
<dbReference type="GO" id="GO:0016787">
    <property type="term" value="F:hydrolase activity"/>
    <property type="evidence" value="ECO:0007669"/>
    <property type="project" value="UniProtKB-KW"/>
</dbReference>
<keyword evidence="3" id="KW-1185">Reference proteome</keyword>
<gene>
    <name evidence="2" type="ORF">DesfrDRAFT_2245</name>
</gene>
<dbReference type="RefSeq" id="WP_005993892.1">
    <property type="nucleotide sequence ID" value="NZ_AECZ01000013.1"/>
</dbReference>
<evidence type="ECO:0000313" key="2">
    <source>
        <dbReference type="EMBL" id="EFL51086.1"/>
    </source>
</evidence>
<dbReference type="SUPFAM" id="SSF53474">
    <property type="entry name" value="alpha/beta-Hydrolases"/>
    <property type="match status" value="1"/>
</dbReference>
<name>E1JX12_SOLFR</name>
<dbReference type="PANTHER" id="PTHR43433:SF5">
    <property type="entry name" value="AB HYDROLASE-1 DOMAIN-CONTAINING PROTEIN"/>
    <property type="match status" value="1"/>
</dbReference>
<feature type="domain" description="AB hydrolase-1" evidence="1">
    <location>
        <begin position="40"/>
        <end position="288"/>
    </location>
</feature>
<organism evidence="2 3">
    <name type="scientific">Solidesulfovibrio fructosivorans JJ]</name>
    <dbReference type="NCBI Taxonomy" id="596151"/>
    <lineage>
        <taxon>Bacteria</taxon>
        <taxon>Pseudomonadati</taxon>
        <taxon>Thermodesulfobacteriota</taxon>
        <taxon>Desulfovibrionia</taxon>
        <taxon>Desulfovibrionales</taxon>
        <taxon>Desulfovibrionaceae</taxon>
        <taxon>Solidesulfovibrio</taxon>
    </lineage>
</organism>
<comment type="caution">
    <text evidence="2">The sequence shown here is derived from an EMBL/GenBank/DDBJ whole genome shotgun (WGS) entry which is preliminary data.</text>
</comment>
<dbReference type="InterPro" id="IPR000073">
    <property type="entry name" value="AB_hydrolase_1"/>
</dbReference>
<dbReference type="PANTHER" id="PTHR43433">
    <property type="entry name" value="HYDROLASE, ALPHA/BETA FOLD FAMILY PROTEIN"/>
    <property type="match status" value="1"/>
</dbReference>
<dbReference type="eggNOG" id="COG2267">
    <property type="taxonomic scope" value="Bacteria"/>
</dbReference>
<reference evidence="2 3" key="1">
    <citation type="submission" date="2010-08" db="EMBL/GenBank/DDBJ databases">
        <title>The draft genome of Desulfovibrio fructosovorans JJ.</title>
        <authorList>
            <consortium name="US DOE Joint Genome Institute (JGI-PGF)"/>
            <person name="Lucas S."/>
            <person name="Copeland A."/>
            <person name="Lapidus A."/>
            <person name="Cheng J.-F."/>
            <person name="Bruce D."/>
            <person name="Goodwin L."/>
            <person name="Pitluck S."/>
            <person name="Land M.L."/>
            <person name="Hauser L."/>
            <person name="Chang Y.-J."/>
            <person name="Jeffries C."/>
            <person name="Wall J.D."/>
            <person name="Stahl D.A."/>
            <person name="Arkin A.P."/>
            <person name="Dehal P."/>
            <person name="Stolyar S.M."/>
            <person name="Hazen T.C."/>
            <person name="Woyke T.J."/>
        </authorList>
    </citation>
    <scope>NUCLEOTIDE SEQUENCE [LARGE SCALE GENOMIC DNA]</scope>
    <source>
        <strain evidence="2 3">JJ</strain>
    </source>
</reference>
<dbReference type="OrthoDB" id="5385630at2"/>
<dbReference type="InterPro" id="IPR029058">
    <property type="entry name" value="AB_hydrolase_fold"/>
</dbReference>
<dbReference type="Gene3D" id="3.40.50.1820">
    <property type="entry name" value="alpha/beta hydrolase"/>
    <property type="match status" value="1"/>
</dbReference>
<dbReference type="STRING" id="596151.DesfrDRAFT_2245"/>
<accession>E1JX12</accession>
<dbReference type="EMBL" id="AECZ01000013">
    <property type="protein sequence ID" value="EFL51086.1"/>
    <property type="molecule type" value="Genomic_DNA"/>
</dbReference>
<dbReference type="Pfam" id="PF00561">
    <property type="entry name" value="Abhydrolase_1"/>
    <property type="match status" value="1"/>
</dbReference>
<evidence type="ECO:0000313" key="3">
    <source>
        <dbReference type="Proteomes" id="UP000006250"/>
    </source>
</evidence>
<dbReference type="Proteomes" id="UP000006250">
    <property type="component" value="Unassembled WGS sequence"/>
</dbReference>
<dbReference type="AlphaFoldDB" id="E1JX12"/>
<proteinExistence type="predicted"/>
<evidence type="ECO:0000259" key="1">
    <source>
        <dbReference type="Pfam" id="PF00561"/>
    </source>
</evidence>